<name>A0A9X1M1G5_9MICC</name>
<protein>
    <recommendedName>
        <fullName evidence="3">Tetratricopeptide repeat protein</fullName>
    </recommendedName>
</protein>
<dbReference type="AlphaFoldDB" id="A0A9X1M1G5"/>
<proteinExistence type="predicted"/>
<gene>
    <name evidence="1" type="ORF">LJ751_09915</name>
</gene>
<dbReference type="EMBL" id="JAJFZP010000007">
    <property type="protein sequence ID" value="MCC3269678.1"/>
    <property type="molecule type" value="Genomic_DNA"/>
</dbReference>
<sequence length="343" mass="37304">MDDSVDQILSEYKALQHWERREYKAALEHAAAAAEKALTKADTIGYLRMALLLAECQLELGQMQEFAASAKELSEHPALQDDARILVRAKVLYSRALEALGHISEALALAEEAAAMNVAPTLDPVAKLGMLHGLVAALTESSREVEAWKYAKEMALLAAEQDDQEVAGKAYWAVGIVAFLLNDAENGIYYHRLAADNLAPGNDVNTWAMFNKSSALARLSAGIVEPETLACIERAELAMSVTGVSPLQELEISIARAHWLLLAGGADESVARLQRILEQRELLPEHTLAEVEYVAALALHELGRNDEALVAAVHSEKVFIGHGSRRRALEARSVIDSIARSGQ</sequence>
<comment type="caution">
    <text evidence="1">The sequence shown here is derived from an EMBL/GenBank/DDBJ whole genome shotgun (WGS) entry which is preliminary data.</text>
</comment>
<dbReference type="RefSeq" id="WP_227908062.1">
    <property type="nucleotide sequence ID" value="NZ_CP095461.1"/>
</dbReference>
<organism evidence="1 2">
    <name type="scientific">Arthrobacter gengyunqii</name>
    <dbReference type="NCBI Taxonomy" id="2886940"/>
    <lineage>
        <taxon>Bacteria</taxon>
        <taxon>Bacillati</taxon>
        <taxon>Actinomycetota</taxon>
        <taxon>Actinomycetes</taxon>
        <taxon>Micrococcales</taxon>
        <taxon>Micrococcaceae</taxon>
        <taxon>Arthrobacter</taxon>
    </lineage>
</organism>
<evidence type="ECO:0000313" key="2">
    <source>
        <dbReference type="Proteomes" id="UP001139264"/>
    </source>
</evidence>
<dbReference type="Proteomes" id="UP001139264">
    <property type="component" value="Unassembled WGS sequence"/>
</dbReference>
<reference evidence="1" key="1">
    <citation type="submission" date="2021-10" db="EMBL/GenBank/DDBJ databases">
        <title>Novel species in genus Arthrobacter.</title>
        <authorList>
            <person name="Liu Y."/>
        </authorList>
    </citation>
    <scope>NUCLEOTIDE SEQUENCE</scope>
    <source>
        <strain evidence="1">Zg-Y809</strain>
    </source>
</reference>
<accession>A0A9X1M1G5</accession>
<evidence type="ECO:0000313" key="1">
    <source>
        <dbReference type="EMBL" id="MCC3269678.1"/>
    </source>
</evidence>
<evidence type="ECO:0008006" key="3">
    <source>
        <dbReference type="Google" id="ProtNLM"/>
    </source>
</evidence>